<evidence type="ECO:0000313" key="1">
    <source>
        <dbReference type="EMBL" id="OHA02718.1"/>
    </source>
</evidence>
<sequence>MTPFFSQQKSPLTLEEVIDEVTLFVEGAPERMYHIIVGSDSRSAHEVELVTAITVWRVGNGAIHFWTKTEPRAFAQLRDRIYAEVIRSITLAQEVRSRLRDRLHEKISWDDQIHIDVGEKGPTREFIDTAVGMVRGYGFEAFIKPQSFGASVVADRHT</sequence>
<organism evidence="1 2">
    <name type="scientific">Candidatus Sungbacteria bacterium RIFCSPHIGHO2_02_FULL_51_29</name>
    <dbReference type="NCBI Taxonomy" id="1802273"/>
    <lineage>
        <taxon>Bacteria</taxon>
        <taxon>Candidatus Sungiibacteriota</taxon>
    </lineage>
</organism>
<dbReference type="PANTHER" id="PTHR39961">
    <property type="entry name" value="HYPOTHETICAL CYTOSOLIC PROTEIN"/>
    <property type="match status" value="1"/>
</dbReference>
<dbReference type="AlphaFoldDB" id="A0A1G2KTC4"/>
<dbReference type="EMBL" id="MHQL01000028">
    <property type="protein sequence ID" value="OHA02718.1"/>
    <property type="molecule type" value="Genomic_DNA"/>
</dbReference>
<reference evidence="1 2" key="1">
    <citation type="journal article" date="2016" name="Nat. Commun.">
        <title>Thousands of microbial genomes shed light on interconnected biogeochemical processes in an aquifer system.</title>
        <authorList>
            <person name="Anantharaman K."/>
            <person name="Brown C.T."/>
            <person name="Hug L.A."/>
            <person name="Sharon I."/>
            <person name="Castelle C.J."/>
            <person name="Probst A.J."/>
            <person name="Thomas B.C."/>
            <person name="Singh A."/>
            <person name="Wilkins M.J."/>
            <person name="Karaoz U."/>
            <person name="Brodie E.L."/>
            <person name="Williams K.H."/>
            <person name="Hubbard S.S."/>
            <person name="Banfield J.F."/>
        </authorList>
    </citation>
    <scope>NUCLEOTIDE SEQUENCE [LARGE SCALE GENOMIC DNA]</scope>
</reference>
<dbReference type="Pfam" id="PF04308">
    <property type="entry name" value="RNaseH_like"/>
    <property type="match status" value="1"/>
</dbReference>
<dbReference type="InterPro" id="IPR007405">
    <property type="entry name" value="Phage_KVP40_Orf299"/>
</dbReference>
<protein>
    <submittedName>
        <fullName evidence="1">Uncharacterized protein</fullName>
    </submittedName>
</protein>
<dbReference type="PANTHER" id="PTHR39961:SF1">
    <property type="entry name" value="DUF458 DOMAIN-CONTAINING PROTEIN"/>
    <property type="match status" value="1"/>
</dbReference>
<proteinExistence type="predicted"/>
<gene>
    <name evidence="1" type="ORF">A3C16_00295</name>
</gene>
<accession>A0A1G2KTC4</accession>
<comment type="caution">
    <text evidence="1">The sequence shown here is derived from an EMBL/GenBank/DDBJ whole genome shotgun (WGS) entry which is preliminary data.</text>
</comment>
<evidence type="ECO:0000313" key="2">
    <source>
        <dbReference type="Proteomes" id="UP000177811"/>
    </source>
</evidence>
<name>A0A1G2KTC4_9BACT</name>
<dbReference type="Proteomes" id="UP000177811">
    <property type="component" value="Unassembled WGS sequence"/>
</dbReference>